<dbReference type="InterPro" id="IPR029069">
    <property type="entry name" value="HotDog_dom_sf"/>
</dbReference>
<dbReference type="RefSeq" id="WP_133490722.1">
    <property type="nucleotide sequence ID" value="NZ_AQPF01000029.1"/>
</dbReference>
<accession>A0ABQ6Y644</accession>
<keyword evidence="3" id="KW-1185">Reference proteome</keyword>
<dbReference type="PANTHER" id="PTHR28152:SF1">
    <property type="entry name" value="HYDROXYACYL-THIOESTER DEHYDRATASE TYPE 2, MITOCHONDRIAL"/>
    <property type="match status" value="1"/>
</dbReference>
<dbReference type="Pfam" id="PF13452">
    <property type="entry name" value="FAS1_DH_region"/>
    <property type="match status" value="1"/>
</dbReference>
<organism evidence="2 3">
    <name type="scientific">Alcanivorax xiamenensis</name>
    <dbReference type="NCBI Taxonomy" id="1177156"/>
    <lineage>
        <taxon>Bacteria</taxon>
        <taxon>Pseudomonadati</taxon>
        <taxon>Pseudomonadota</taxon>
        <taxon>Gammaproteobacteria</taxon>
        <taxon>Oceanospirillales</taxon>
        <taxon>Alcanivoracaceae</taxon>
        <taxon>Alcanivorax</taxon>
    </lineage>
</organism>
<dbReference type="EMBL" id="AQPF01000029">
    <property type="protein sequence ID" value="KAF0804535.1"/>
    <property type="molecule type" value="Genomic_DNA"/>
</dbReference>
<dbReference type="SUPFAM" id="SSF54637">
    <property type="entry name" value="Thioesterase/thiol ester dehydrase-isomerase"/>
    <property type="match status" value="2"/>
</dbReference>
<proteinExistence type="predicted"/>
<protein>
    <recommendedName>
        <fullName evidence="1">FAS1-like dehydratase domain-containing protein</fullName>
    </recommendedName>
</protein>
<comment type="caution">
    <text evidence="2">The sequence shown here is derived from an EMBL/GenBank/DDBJ whole genome shotgun (WGS) entry which is preliminary data.</text>
</comment>
<dbReference type="InterPro" id="IPR039569">
    <property type="entry name" value="FAS1-like_DH_region"/>
</dbReference>
<evidence type="ECO:0000313" key="3">
    <source>
        <dbReference type="Proteomes" id="UP000771797"/>
    </source>
</evidence>
<sequence length="278" mass="30985">MALDNANNWLGKEQVQDDSLDLHALARVTATLGGTTLNTGDPLPCLWQWAFFQPVSGMDTLGPDGHPLPGDFLPPIRDCQRMWAGGEVRFNNPLRAGVPAQRHSRIEDIKEKHGRSGSLTFITVRHRYLQDGEEKVSERQDIVYREPVPLKASSGEPMPELQWAETIEPEATLLFRYSAVTFNSHRIHYDWPYTTGEEGYPGLVVHGPLIATLVMRAFHQANPDKIARVFRYRGMRPLIAPEPFQVGGVIESPGVARVMAGNEQGQAHAGEVEFEEIG</sequence>
<evidence type="ECO:0000313" key="2">
    <source>
        <dbReference type="EMBL" id="KAF0804535.1"/>
    </source>
</evidence>
<dbReference type="Proteomes" id="UP000771797">
    <property type="component" value="Unassembled WGS sequence"/>
</dbReference>
<feature type="domain" description="FAS1-like dehydratase" evidence="1">
    <location>
        <begin position="75"/>
        <end position="133"/>
    </location>
</feature>
<evidence type="ECO:0000259" key="1">
    <source>
        <dbReference type="Pfam" id="PF13452"/>
    </source>
</evidence>
<dbReference type="InterPro" id="IPR052741">
    <property type="entry name" value="Mitochondrial_HTD2"/>
</dbReference>
<dbReference type="PANTHER" id="PTHR28152">
    <property type="entry name" value="HYDROXYACYL-THIOESTER DEHYDRATASE TYPE 2, MITOCHONDRIAL"/>
    <property type="match status" value="1"/>
</dbReference>
<name>A0ABQ6Y644_9GAMM</name>
<gene>
    <name evidence="2" type="ORF">A6D6_02997</name>
</gene>
<reference evidence="2 3" key="1">
    <citation type="submission" date="2012-09" db="EMBL/GenBank/DDBJ databases">
        <title>Genome Sequence of alkane-degrading Bacterium Alcanivorax sp. 6-D-6.</title>
        <authorList>
            <person name="Lai Q."/>
            <person name="Shao Z."/>
        </authorList>
    </citation>
    <scope>NUCLEOTIDE SEQUENCE [LARGE SCALE GENOMIC DNA]</scope>
    <source>
        <strain evidence="2 3">6-D-6</strain>
    </source>
</reference>
<dbReference type="Gene3D" id="3.10.129.10">
    <property type="entry name" value="Hotdog Thioesterase"/>
    <property type="match status" value="2"/>
</dbReference>